<feature type="transmembrane region" description="Helical" evidence="7">
    <location>
        <begin position="199"/>
        <end position="220"/>
    </location>
</feature>
<keyword evidence="6 7" id="KW-0472">Membrane</keyword>
<dbReference type="GO" id="GO:0005886">
    <property type="term" value="C:plasma membrane"/>
    <property type="evidence" value="ECO:0007669"/>
    <property type="project" value="UniProtKB-SubCell"/>
</dbReference>
<evidence type="ECO:0000256" key="3">
    <source>
        <dbReference type="ARBA" id="ARBA00022475"/>
    </source>
</evidence>
<dbReference type="AlphaFoldDB" id="A0A671QN74"/>
<evidence type="ECO:0000313" key="8">
    <source>
        <dbReference type="Ensembl" id="ENSSANP00000071576.1"/>
    </source>
</evidence>
<dbReference type="Pfam" id="PF12036">
    <property type="entry name" value="DUF3522"/>
    <property type="match status" value="1"/>
</dbReference>
<keyword evidence="5 7" id="KW-1133">Transmembrane helix</keyword>
<comment type="subcellular location">
    <subcellularLocation>
        <location evidence="1">Cell membrane</location>
        <topology evidence="1">Multi-pass membrane protein</topology>
    </subcellularLocation>
</comment>
<keyword evidence="9" id="KW-1185">Reference proteome</keyword>
<dbReference type="PANTHER" id="PTHR14319:SF6">
    <property type="entry name" value="TRANSMEMBRANE PROTEIN 8B"/>
    <property type="match status" value="1"/>
</dbReference>
<feature type="transmembrane region" description="Helical" evidence="7">
    <location>
        <begin position="76"/>
        <end position="103"/>
    </location>
</feature>
<proteinExistence type="inferred from homology"/>
<sequence length="267" mass="30423">MHCQCVCWDGWGCTDNTEAYSYGFQLLSTLLLCLSNLMFIPPVTIAIRSHYLLEASVYIFTMFFSTFYHACDQPGIVVFCIMEYDVLQFCDFLGSLMSVWVTVIAMARLKSIIKQVLYLLGAMTLSMALQLDRHGLWNLLGPSLFALGIMAIAWTVRTIRRRRCYPPTWKRWVFFLFPGTTIATSAVALYAFVETEENYFYIHSICIWHMLIAGSVGFLLPPRAKPDVKVTPLKRRRGCGYQLCVNEHEEMGLVDPAIITINSICTS</sequence>
<comment type="similarity">
    <text evidence="2">Belongs to the TMEM8 family.</text>
</comment>
<evidence type="ECO:0000256" key="1">
    <source>
        <dbReference type="ARBA" id="ARBA00004651"/>
    </source>
</evidence>
<reference evidence="8" key="1">
    <citation type="submission" date="2025-08" db="UniProtKB">
        <authorList>
            <consortium name="Ensembl"/>
        </authorList>
    </citation>
    <scope>IDENTIFICATION</scope>
</reference>
<evidence type="ECO:0000256" key="2">
    <source>
        <dbReference type="ARBA" id="ARBA00005542"/>
    </source>
</evidence>
<name>A0A671QN74_9TELE</name>
<dbReference type="Proteomes" id="UP000472260">
    <property type="component" value="Unassembled WGS sequence"/>
</dbReference>
<dbReference type="InterPro" id="IPR021910">
    <property type="entry name" value="NGX6/PGAP6/MYMK"/>
</dbReference>
<evidence type="ECO:0000256" key="5">
    <source>
        <dbReference type="ARBA" id="ARBA00022989"/>
    </source>
</evidence>
<evidence type="ECO:0000256" key="4">
    <source>
        <dbReference type="ARBA" id="ARBA00022692"/>
    </source>
</evidence>
<keyword evidence="3" id="KW-1003">Cell membrane</keyword>
<accession>A0A671QN74</accession>
<evidence type="ECO:0000313" key="9">
    <source>
        <dbReference type="Proteomes" id="UP000472260"/>
    </source>
</evidence>
<feature type="transmembrane region" description="Helical" evidence="7">
    <location>
        <begin position="172"/>
        <end position="193"/>
    </location>
</feature>
<dbReference type="Ensembl" id="ENSSANT00000076094.1">
    <property type="protein sequence ID" value="ENSSANP00000071576.1"/>
    <property type="gene ID" value="ENSSANG00000035701.1"/>
</dbReference>
<feature type="transmembrane region" description="Helical" evidence="7">
    <location>
        <begin position="137"/>
        <end position="160"/>
    </location>
</feature>
<evidence type="ECO:0000256" key="6">
    <source>
        <dbReference type="ARBA" id="ARBA00023136"/>
    </source>
</evidence>
<organism evidence="8 9">
    <name type="scientific">Sinocyclocheilus anshuiensis</name>
    <dbReference type="NCBI Taxonomy" id="1608454"/>
    <lineage>
        <taxon>Eukaryota</taxon>
        <taxon>Metazoa</taxon>
        <taxon>Chordata</taxon>
        <taxon>Craniata</taxon>
        <taxon>Vertebrata</taxon>
        <taxon>Euteleostomi</taxon>
        <taxon>Actinopterygii</taxon>
        <taxon>Neopterygii</taxon>
        <taxon>Teleostei</taxon>
        <taxon>Ostariophysi</taxon>
        <taxon>Cypriniformes</taxon>
        <taxon>Cyprinidae</taxon>
        <taxon>Cyprininae</taxon>
        <taxon>Sinocyclocheilus</taxon>
    </lineage>
</organism>
<dbReference type="PANTHER" id="PTHR14319">
    <property type="entry name" value="FIVE-SPAN TRANSMEMBRANE PROTEIN M83"/>
    <property type="match status" value="1"/>
</dbReference>
<keyword evidence="4 7" id="KW-0812">Transmembrane</keyword>
<evidence type="ECO:0000256" key="7">
    <source>
        <dbReference type="SAM" id="Phobius"/>
    </source>
</evidence>
<reference evidence="8" key="2">
    <citation type="submission" date="2025-09" db="UniProtKB">
        <authorList>
            <consortium name="Ensembl"/>
        </authorList>
    </citation>
    <scope>IDENTIFICATION</scope>
</reference>
<protein>
    <submittedName>
        <fullName evidence="8">Transmembrane protein 8B-like</fullName>
    </submittedName>
</protein>
<feature type="transmembrane region" description="Helical" evidence="7">
    <location>
        <begin position="19"/>
        <end position="39"/>
    </location>
</feature>
<gene>
    <name evidence="8" type="primary">LOC107700051</name>
</gene>
<feature type="transmembrane region" description="Helical" evidence="7">
    <location>
        <begin position="51"/>
        <end position="70"/>
    </location>
</feature>